<reference evidence="2" key="1">
    <citation type="journal article" date="2019" name="Int. J. Syst. Evol. Microbiol.">
        <title>The Global Catalogue of Microorganisms (GCM) 10K type strain sequencing project: providing services to taxonomists for standard genome sequencing and annotation.</title>
        <authorList>
            <consortium name="The Broad Institute Genomics Platform"/>
            <consortium name="The Broad Institute Genome Sequencing Center for Infectious Disease"/>
            <person name="Wu L."/>
            <person name="Ma J."/>
        </authorList>
    </citation>
    <scope>NUCLEOTIDE SEQUENCE [LARGE SCALE GENOMIC DNA]</scope>
    <source>
        <strain evidence="2">CGMCC 1.12404</strain>
    </source>
</reference>
<comment type="caution">
    <text evidence="1">The sequence shown here is derived from an EMBL/GenBank/DDBJ whole genome shotgun (WGS) entry which is preliminary data.</text>
</comment>
<keyword evidence="2" id="KW-1185">Reference proteome</keyword>
<proteinExistence type="predicted"/>
<dbReference type="Proteomes" id="UP000617979">
    <property type="component" value="Unassembled WGS sequence"/>
</dbReference>
<sequence>MGSDNQKRVATGPPASFHRMVNSTLASFGLDTLGNVAHGTGVIHEQIGAELHGLGFQMGYR</sequence>
<dbReference type="EMBL" id="BMEX01000002">
    <property type="protein sequence ID" value="GGA36951.1"/>
    <property type="molecule type" value="Genomic_DNA"/>
</dbReference>
<gene>
    <name evidence="1" type="ORF">GCM10007416_07390</name>
</gene>
<organism evidence="1 2">
    <name type="scientific">Kroppenstedtia guangzhouensis</name>
    <dbReference type="NCBI Taxonomy" id="1274356"/>
    <lineage>
        <taxon>Bacteria</taxon>
        <taxon>Bacillati</taxon>
        <taxon>Bacillota</taxon>
        <taxon>Bacilli</taxon>
        <taxon>Bacillales</taxon>
        <taxon>Thermoactinomycetaceae</taxon>
        <taxon>Kroppenstedtia</taxon>
    </lineage>
</organism>
<protein>
    <submittedName>
        <fullName evidence="1">Uncharacterized protein</fullName>
    </submittedName>
</protein>
<name>A0ABQ1G4L6_9BACL</name>
<accession>A0ABQ1G4L6</accession>
<dbReference type="RefSeq" id="WP_188430004.1">
    <property type="nucleotide sequence ID" value="NZ_BMEX01000002.1"/>
</dbReference>
<evidence type="ECO:0000313" key="1">
    <source>
        <dbReference type="EMBL" id="GGA36951.1"/>
    </source>
</evidence>
<evidence type="ECO:0000313" key="2">
    <source>
        <dbReference type="Proteomes" id="UP000617979"/>
    </source>
</evidence>